<evidence type="ECO:0000259" key="23">
    <source>
        <dbReference type="PROSITE" id="PS51384"/>
    </source>
</evidence>
<evidence type="ECO:0000256" key="19">
    <source>
        <dbReference type="ARBA" id="ARBA00048649"/>
    </source>
</evidence>
<dbReference type="GO" id="GO:0005344">
    <property type="term" value="F:oxygen carrier activity"/>
    <property type="evidence" value="ECO:0007669"/>
    <property type="project" value="UniProtKB-KW"/>
</dbReference>
<dbReference type="EC" id="1.14.12.17" evidence="5"/>
<evidence type="ECO:0000313" key="24">
    <source>
        <dbReference type="EMBL" id="KFF04173.1"/>
    </source>
</evidence>
<dbReference type="InterPro" id="IPR009050">
    <property type="entry name" value="Globin-like_sf"/>
</dbReference>
<dbReference type="PANTHER" id="PTHR43396">
    <property type="entry name" value="FLAVOHEMOPROTEIN"/>
    <property type="match status" value="1"/>
</dbReference>
<keyword evidence="13" id="KW-0560">Oxidoreductase</keyword>
<evidence type="ECO:0000256" key="6">
    <source>
        <dbReference type="ARBA" id="ARBA00014637"/>
    </source>
</evidence>
<evidence type="ECO:0000256" key="3">
    <source>
        <dbReference type="ARBA" id="ARBA00006401"/>
    </source>
</evidence>
<evidence type="ECO:0000256" key="21">
    <source>
        <dbReference type="RuleBase" id="RU000356"/>
    </source>
</evidence>
<dbReference type="SUPFAM" id="SSF52343">
    <property type="entry name" value="Ferredoxin reductase-like, C-terminal NADP-linked domain"/>
    <property type="match status" value="1"/>
</dbReference>
<dbReference type="Gene3D" id="3.40.50.80">
    <property type="entry name" value="Nucleotide-binding domain of ferredoxin-NADP reductase (FNR) module"/>
    <property type="match status" value="1"/>
</dbReference>
<dbReference type="Proteomes" id="UP000028715">
    <property type="component" value="Unassembled WGS sequence"/>
</dbReference>
<evidence type="ECO:0000256" key="11">
    <source>
        <dbReference type="ARBA" id="ARBA00022827"/>
    </source>
</evidence>
<evidence type="ECO:0000256" key="13">
    <source>
        <dbReference type="ARBA" id="ARBA00023002"/>
    </source>
</evidence>
<comment type="cofactor">
    <cofactor evidence="1">
        <name>heme b</name>
        <dbReference type="ChEBI" id="CHEBI:60344"/>
    </cofactor>
</comment>
<dbReference type="InterPro" id="IPR001709">
    <property type="entry name" value="Flavoprot_Pyr_Nucl_cyt_Rdtase"/>
</dbReference>
<evidence type="ECO:0000256" key="10">
    <source>
        <dbReference type="ARBA" id="ARBA00022723"/>
    </source>
</evidence>
<comment type="catalytic activity">
    <reaction evidence="20">
        <text>2 nitric oxide + NADPH + 2 O2 = 2 nitrate + NADP(+) + H(+)</text>
        <dbReference type="Rhea" id="RHEA:19465"/>
        <dbReference type="ChEBI" id="CHEBI:15378"/>
        <dbReference type="ChEBI" id="CHEBI:15379"/>
        <dbReference type="ChEBI" id="CHEBI:16480"/>
        <dbReference type="ChEBI" id="CHEBI:17632"/>
        <dbReference type="ChEBI" id="CHEBI:57783"/>
        <dbReference type="ChEBI" id="CHEBI:58349"/>
        <dbReference type="EC" id="1.14.12.17"/>
    </reaction>
</comment>
<dbReference type="FunFam" id="1.10.490.10:FF:000003">
    <property type="entry name" value="Flavohemoprotein"/>
    <property type="match status" value="1"/>
</dbReference>
<evidence type="ECO:0000256" key="17">
    <source>
        <dbReference type="ARBA" id="ARBA00030929"/>
    </source>
</evidence>
<dbReference type="eggNOG" id="COG1017">
    <property type="taxonomic scope" value="Bacteria"/>
</dbReference>
<dbReference type="GO" id="GO:0019825">
    <property type="term" value="F:oxygen binding"/>
    <property type="evidence" value="ECO:0007669"/>
    <property type="project" value="InterPro"/>
</dbReference>
<evidence type="ECO:0000256" key="4">
    <source>
        <dbReference type="ARBA" id="ARBA00008414"/>
    </source>
</evidence>
<keyword evidence="8 21" id="KW-0561">Oxygen transport</keyword>
<dbReference type="InterPro" id="IPR017927">
    <property type="entry name" value="FAD-bd_FR_type"/>
</dbReference>
<keyword evidence="21" id="KW-0813">Transport</keyword>
<dbReference type="SUPFAM" id="SSF63380">
    <property type="entry name" value="Riboflavin synthase domain-like"/>
    <property type="match status" value="1"/>
</dbReference>
<accession>A0A085ZIA9</accession>
<comment type="similarity">
    <text evidence="4">Belongs to the globin family. Two-domain flavohemoproteins subfamily.</text>
</comment>
<evidence type="ECO:0000256" key="15">
    <source>
        <dbReference type="ARBA" id="ARBA00023027"/>
    </source>
</evidence>
<evidence type="ECO:0000256" key="16">
    <source>
        <dbReference type="ARBA" id="ARBA00030024"/>
    </source>
</evidence>
<keyword evidence="7 21" id="KW-0349">Heme</keyword>
<dbReference type="GO" id="GO:0008941">
    <property type="term" value="F:nitric oxide dioxygenase NAD(P)H activity"/>
    <property type="evidence" value="ECO:0007669"/>
    <property type="project" value="UniProtKB-EC"/>
</dbReference>
<evidence type="ECO:0000256" key="12">
    <source>
        <dbReference type="ARBA" id="ARBA00022857"/>
    </source>
</evidence>
<keyword evidence="11" id="KW-0274">FAD</keyword>
<evidence type="ECO:0000256" key="20">
    <source>
        <dbReference type="ARBA" id="ARBA00049433"/>
    </source>
</evidence>
<dbReference type="GO" id="GO:0071500">
    <property type="term" value="P:cellular response to nitrosative stress"/>
    <property type="evidence" value="ECO:0007669"/>
    <property type="project" value="TreeGrafter"/>
</dbReference>
<dbReference type="InterPro" id="IPR000971">
    <property type="entry name" value="Globin"/>
</dbReference>
<dbReference type="PRINTS" id="PR00371">
    <property type="entry name" value="FPNCR"/>
</dbReference>
<name>A0A085ZIA9_9FLAO</name>
<comment type="cofactor">
    <cofactor evidence="2">
        <name>FAD</name>
        <dbReference type="ChEBI" id="CHEBI:57692"/>
    </cofactor>
</comment>
<dbReference type="Pfam" id="PF00175">
    <property type="entry name" value="NAD_binding_1"/>
    <property type="match status" value="1"/>
</dbReference>
<dbReference type="Gene3D" id="2.40.30.10">
    <property type="entry name" value="Translation factors"/>
    <property type="match status" value="1"/>
</dbReference>
<evidence type="ECO:0000313" key="25">
    <source>
        <dbReference type="Proteomes" id="UP000028715"/>
    </source>
</evidence>
<evidence type="ECO:0000256" key="2">
    <source>
        <dbReference type="ARBA" id="ARBA00001974"/>
    </source>
</evidence>
<dbReference type="PANTHER" id="PTHR43396:SF3">
    <property type="entry name" value="FLAVOHEMOPROTEIN"/>
    <property type="match status" value="1"/>
</dbReference>
<feature type="domain" description="FAD-binding FR-type" evidence="23">
    <location>
        <begin position="151"/>
        <end position="261"/>
    </location>
</feature>
<dbReference type="CDD" id="cd14779">
    <property type="entry name" value="FHP_Ae-globin-like"/>
    <property type="match status" value="1"/>
</dbReference>
<organism evidence="24 25">
    <name type="scientific">Flavobacterium reichenbachii</name>
    <dbReference type="NCBI Taxonomy" id="362418"/>
    <lineage>
        <taxon>Bacteria</taxon>
        <taxon>Pseudomonadati</taxon>
        <taxon>Bacteroidota</taxon>
        <taxon>Flavobacteriia</taxon>
        <taxon>Flavobacteriales</taxon>
        <taxon>Flavobacteriaceae</taxon>
        <taxon>Flavobacterium</taxon>
    </lineage>
</organism>
<evidence type="ECO:0000256" key="1">
    <source>
        <dbReference type="ARBA" id="ARBA00001970"/>
    </source>
</evidence>
<dbReference type="InterPro" id="IPR012292">
    <property type="entry name" value="Globin/Proto"/>
</dbReference>
<keyword evidence="9" id="KW-0285">Flavoprotein</keyword>
<dbReference type="GO" id="GO:0046210">
    <property type="term" value="P:nitric oxide catabolic process"/>
    <property type="evidence" value="ECO:0007669"/>
    <property type="project" value="TreeGrafter"/>
</dbReference>
<comment type="catalytic activity">
    <reaction evidence="19">
        <text>2 nitric oxide + NADH + 2 O2 = 2 nitrate + NAD(+) + H(+)</text>
        <dbReference type="Rhea" id="RHEA:19469"/>
        <dbReference type="ChEBI" id="CHEBI:15378"/>
        <dbReference type="ChEBI" id="CHEBI:15379"/>
        <dbReference type="ChEBI" id="CHEBI:16480"/>
        <dbReference type="ChEBI" id="CHEBI:17632"/>
        <dbReference type="ChEBI" id="CHEBI:57540"/>
        <dbReference type="ChEBI" id="CHEBI:57945"/>
        <dbReference type="EC" id="1.14.12.17"/>
    </reaction>
</comment>
<dbReference type="InterPro" id="IPR001433">
    <property type="entry name" value="OxRdtase_FAD/NAD-bd"/>
</dbReference>
<dbReference type="GO" id="GO:0071949">
    <property type="term" value="F:FAD binding"/>
    <property type="evidence" value="ECO:0007669"/>
    <property type="project" value="TreeGrafter"/>
</dbReference>
<evidence type="ECO:0000259" key="22">
    <source>
        <dbReference type="PROSITE" id="PS01033"/>
    </source>
</evidence>
<dbReference type="PRINTS" id="PR00410">
    <property type="entry name" value="PHEHYDRXLASE"/>
</dbReference>
<feature type="domain" description="Globin" evidence="22">
    <location>
        <begin position="1"/>
        <end position="137"/>
    </location>
</feature>
<dbReference type="PROSITE" id="PS51384">
    <property type="entry name" value="FAD_FR"/>
    <property type="match status" value="1"/>
</dbReference>
<evidence type="ECO:0000256" key="7">
    <source>
        <dbReference type="ARBA" id="ARBA00022617"/>
    </source>
</evidence>
<dbReference type="EMBL" id="JPRL01000001">
    <property type="protein sequence ID" value="KFF04173.1"/>
    <property type="molecule type" value="Genomic_DNA"/>
</dbReference>
<evidence type="ECO:0000256" key="14">
    <source>
        <dbReference type="ARBA" id="ARBA00023004"/>
    </source>
</evidence>
<dbReference type="CDD" id="cd06184">
    <property type="entry name" value="flavohem_like_fad_nad_binding"/>
    <property type="match status" value="1"/>
</dbReference>
<keyword evidence="25" id="KW-1185">Reference proteome</keyword>
<keyword evidence="10" id="KW-0479">Metal-binding</keyword>
<dbReference type="FunFam" id="3.40.50.80:FF:000010">
    <property type="entry name" value="Flavohemoprotein"/>
    <property type="match status" value="1"/>
</dbReference>
<evidence type="ECO:0000256" key="9">
    <source>
        <dbReference type="ARBA" id="ARBA00022630"/>
    </source>
</evidence>
<gene>
    <name evidence="24" type="ORF">IW19_00935</name>
</gene>
<dbReference type="PROSITE" id="PS01033">
    <property type="entry name" value="GLOBIN"/>
    <property type="match status" value="1"/>
</dbReference>
<dbReference type="RefSeq" id="WP_035680069.1">
    <property type="nucleotide sequence ID" value="NZ_JPRL01000001.1"/>
</dbReference>
<dbReference type="AlphaFoldDB" id="A0A085ZIA9"/>
<keyword evidence="14" id="KW-0408">Iron</keyword>
<dbReference type="InterPro" id="IPR039261">
    <property type="entry name" value="FNR_nucleotide-bd"/>
</dbReference>
<keyword evidence="15" id="KW-0520">NAD</keyword>
<comment type="caution">
    <text evidence="24">The sequence shown here is derived from an EMBL/GenBank/DDBJ whole genome shotgun (WGS) entry which is preliminary data.</text>
</comment>
<dbReference type="Gene3D" id="1.10.490.10">
    <property type="entry name" value="Globins"/>
    <property type="match status" value="1"/>
</dbReference>
<evidence type="ECO:0000256" key="5">
    <source>
        <dbReference type="ARBA" id="ARBA00012229"/>
    </source>
</evidence>
<dbReference type="NCBIfam" id="NF009805">
    <property type="entry name" value="PRK13289.1"/>
    <property type="match status" value="1"/>
</dbReference>
<protein>
    <recommendedName>
        <fullName evidence="6">Flavohemoprotein</fullName>
        <ecNumber evidence="5">1.14.12.17</ecNumber>
    </recommendedName>
    <alternativeName>
        <fullName evidence="17">Flavohemoglobin</fullName>
    </alternativeName>
    <alternativeName>
        <fullName evidence="16">Hemoglobin-like protein</fullName>
    </alternativeName>
    <alternativeName>
        <fullName evidence="18">Nitric oxide dioxygenase</fullName>
    </alternativeName>
</protein>
<keyword evidence="12" id="KW-0521">NADP</keyword>
<proteinExistence type="inferred from homology"/>
<dbReference type="OrthoDB" id="9801223at2"/>
<dbReference type="STRING" id="362418.IW19_00935"/>
<evidence type="ECO:0000256" key="8">
    <source>
        <dbReference type="ARBA" id="ARBA00022621"/>
    </source>
</evidence>
<dbReference type="SUPFAM" id="SSF46458">
    <property type="entry name" value="Globin-like"/>
    <property type="match status" value="1"/>
</dbReference>
<evidence type="ECO:0000256" key="18">
    <source>
        <dbReference type="ARBA" id="ARBA00033187"/>
    </source>
</evidence>
<comment type="similarity">
    <text evidence="3">In the C-terminal section; belongs to the flavoprotein pyridine nucleotide cytochrome reductase family.</text>
</comment>
<dbReference type="eggNOG" id="COG1018">
    <property type="taxonomic scope" value="Bacteria"/>
</dbReference>
<dbReference type="GO" id="GO:0046872">
    <property type="term" value="F:metal ion binding"/>
    <property type="evidence" value="ECO:0007669"/>
    <property type="project" value="UniProtKB-KW"/>
</dbReference>
<dbReference type="GO" id="GO:0020037">
    <property type="term" value="F:heme binding"/>
    <property type="evidence" value="ECO:0007669"/>
    <property type="project" value="InterPro"/>
</dbReference>
<reference evidence="24 25" key="1">
    <citation type="submission" date="2014-07" db="EMBL/GenBank/DDBJ databases">
        <title>Genome of Flavobacterium reichenbachii LMG 25512.</title>
        <authorList>
            <person name="Stropko S.J."/>
            <person name="Pipes S.E."/>
            <person name="Newman J.D."/>
        </authorList>
    </citation>
    <scope>NUCLEOTIDE SEQUENCE [LARGE SCALE GENOMIC DNA]</scope>
    <source>
        <strain evidence="24 25">LMG 25512</strain>
    </source>
</reference>
<dbReference type="Pfam" id="PF00042">
    <property type="entry name" value="Globin"/>
    <property type="match status" value="1"/>
</dbReference>
<dbReference type="FunFam" id="2.40.30.10:FF:000034">
    <property type="entry name" value="Flavohemoprotein"/>
    <property type="match status" value="1"/>
</dbReference>
<dbReference type="InterPro" id="IPR017938">
    <property type="entry name" value="Riboflavin_synthase-like_b-brl"/>
</dbReference>
<sequence>MNTYQKELIKATIPILRESGEVLTNYFYARMFKAHPELRNMFNMGNQANGRQKSALANAVLAYAENIENPSVLISVLKGIGTKHRSLNIQPEQYKIVGTHLIASIGEVVGEAATQEILDAWTAAFYQLAEIMINLEKEMYQENKAKSGSWNGWRKFVIKKIIQESTEIKSFYLYPEDGKEITEYHAGQFISIQVFVPELDLLQPRQYSLSSAFNPEYYRISVKKETGIAPNPSGMVSNTLHSKSEGDVVSISSPAGIFHLEKDSKNPLVLISGGVGLTPMLSMLETNLNSIQNKKTIWIHGCRNESVHAFKNQIMEIKKDAGHLETFTFYDTVENDDETSNQIIQGRVDLHKCKDAILLEEAKFYICGPEMFIKAQYETLINLNVSEKNIFYEEFGPQLINLN</sequence>